<dbReference type="PATRIC" id="fig|229921.5.peg.2478"/>
<reference evidence="3 4" key="1">
    <citation type="submission" date="2015-07" db="EMBL/GenBank/DDBJ databases">
        <title>Genome sequence of Levilinea saccharolytica DSM 16555.</title>
        <authorList>
            <person name="Hemp J."/>
            <person name="Ward L.M."/>
            <person name="Pace L.A."/>
            <person name="Fischer W.W."/>
        </authorList>
    </citation>
    <scope>NUCLEOTIDE SEQUENCE [LARGE SCALE GENOMIC DNA]</scope>
    <source>
        <strain evidence="3 4">KIBI-1</strain>
    </source>
</reference>
<feature type="domain" description="H repeat-associated protein N-terminal" evidence="2">
    <location>
        <begin position="2"/>
        <end position="74"/>
    </location>
</feature>
<dbReference type="Pfam" id="PF01609">
    <property type="entry name" value="DDE_Tnp_1"/>
    <property type="match status" value="1"/>
</dbReference>
<dbReference type="AlphaFoldDB" id="A0A0N8GSZ8"/>
<dbReference type="PANTHER" id="PTHR30298:SF0">
    <property type="entry name" value="PROTEIN YBFL-RELATED"/>
    <property type="match status" value="1"/>
</dbReference>
<accession>A0A0N8GSZ8</accession>
<dbReference type="NCBIfam" id="NF033564">
    <property type="entry name" value="transpos_ISAs1"/>
    <property type="match status" value="1"/>
</dbReference>
<gene>
    <name evidence="3" type="ORF">ADN01_02350</name>
</gene>
<dbReference type="GO" id="GO:0004803">
    <property type="term" value="F:transposase activity"/>
    <property type="evidence" value="ECO:0007669"/>
    <property type="project" value="InterPro"/>
</dbReference>
<sequence>MRYRLEIILVLFILAKLCGQNKIYGIADWVQQQSEYLIAALQLRHMRLPHHSTYRRVLTDEIDAEELERVVGEYLSQLPRKGQDTVIAIDGKTVRGTITLEDPFGLHLLAAYLPGEGIVLMQMVVEKDKENEIVVAPKLLECLDLRQKVVIGDAMHTQRQLSIQIVAAEGDFVWIVKDNQPNTREAIERLFAPEKSRPGFGCPPMNFRTAKTTEKQAGRIEERTIQVSSLLNDYLDWPHVEQVFKLERRFTYLSTGLVETQVQYGLTSLTARKACPKRLLKIIRSEWGIENGLHYRRDVTYQEDQTRITAKSLGRVMATINNLVIGLINHQGFVNHAHARRVFNACPAKALALIVGL</sequence>
<evidence type="ECO:0000313" key="3">
    <source>
        <dbReference type="EMBL" id="KPL90698.1"/>
    </source>
</evidence>
<dbReference type="GO" id="GO:0006313">
    <property type="term" value="P:DNA transposition"/>
    <property type="evidence" value="ECO:0007669"/>
    <property type="project" value="InterPro"/>
</dbReference>
<keyword evidence="4" id="KW-1185">Reference proteome</keyword>
<evidence type="ECO:0000259" key="2">
    <source>
        <dbReference type="Pfam" id="PF13808"/>
    </source>
</evidence>
<dbReference type="InterPro" id="IPR032806">
    <property type="entry name" value="YbfD_N"/>
</dbReference>
<name>A0A0N8GSZ8_9CHLR</name>
<dbReference type="EMBL" id="LGCM01000010">
    <property type="protein sequence ID" value="KPL90698.1"/>
    <property type="molecule type" value="Genomic_DNA"/>
</dbReference>
<dbReference type="InterPro" id="IPR002559">
    <property type="entry name" value="Transposase_11"/>
</dbReference>
<comment type="caution">
    <text evidence="3">The sequence shown here is derived from an EMBL/GenBank/DDBJ whole genome shotgun (WGS) entry which is preliminary data.</text>
</comment>
<evidence type="ECO:0008006" key="5">
    <source>
        <dbReference type="Google" id="ProtNLM"/>
    </source>
</evidence>
<feature type="domain" description="Transposase IS4-like" evidence="1">
    <location>
        <begin position="82"/>
        <end position="309"/>
    </location>
</feature>
<evidence type="ECO:0000313" key="4">
    <source>
        <dbReference type="Proteomes" id="UP000050501"/>
    </source>
</evidence>
<dbReference type="GO" id="GO:0003677">
    <property type="term" value="F:DNA binding"/>
    <property type="evidence" value="ECO:0007669"/>
    <property type="project" value="InterPro"/>
</dbReference>
<dbReference type="InterPro" id="IPR047647">
    <property type="entry name" value="ISAs1_transpos"/>
</dbReference>
<protein>
    <recommendedName>
        <fullName evidence="5">Transposase IS4-like domain-containing protein</fullName>
    </recommendedName>
</protein>
<organism evidence="3 4">
    <name type="scientific">Levilinea saccharolytica</name>
    <dbReference type="NCBI Taxonomy" id="229921"/>
    <lineage>
        <taxon>Bacteria</taxon>
        <taxon>Bacillati</taxon>
        <taxon>Chloroflexota</taxon>
        <taxon>Anaerolineae</taxon>
        <taxon>Anaerolineales</taxon>
        <taxon>Anaerolineaceae</taxon>
        <taxon>Levilinea</taxon>
    </lineage>
</organism>
<evidence type="ECO:0000259" key="1">
    <source>
        <dbReference type="Pfam" id="PF01609"/>
    </source>
</evidence>
<dbReference type="InterPro" id="IPR051698">
    <property type="entry name" value="Transposase_11-like"/>
</dbReference>
<dbReference type="Proteomes" id="UP000050501">
    <property type="component" value="Unassembled WGS sequence"/>
</dbReference>
<proteinExistence type="predicted"/>
<dbReference type="PANTHER" id="PTHR30298">
    <property type="entry name" value="H REPEAT-ASSOCIATED PREDICTED TRANSPOSASE"/>
    <property type="match status" value="1"/>
</dbReference>
<dbReference type="Pfam" id="PF13808">
    <property type="entry name" value="DDE_Tnp_1_assoc"/>
    <property type="match status" value="1"/>
</dbReference>